<accession>A0A9Q8YGE6</accession>
<name>A0A9Q8YGE6_ENSAD</name>
<keyword evidence="2" id="KW-0614">Plasmid</keyword>
<gene>
    <name evidence="2" type="ORF">NE863_27465</name>
</gene>
<keyword evidence="1" id="KW-0732">Signal</keyword>
<dbReference type="PANTHER" id="PTHR35271">
    <property type="entry name" value="ABC TRANSPORTER, SUBSTRATE-BINDING LIPOPROTEIN-RELATED"/>
    <property type="match status" value="1"/>
</dbReference>
<dbReference type="InterPro" id="IPR007487">
    <property type="entry name" value="ABC_transpt-TYRBP-like"/>
</dbReference>
<evidence type="ECO:0000256" key="1">
    <source>
        <dbReference type="SAM" id="SignalP"/>
    </source>
</evidence>
<organism evidence="2 3">
    <name type="scientific">Ensifer adhaerens</name>
    <name type="common">Sinorhizobium morelense</name>
    <dbReference type="NCBI Taxonomy" id="106592"/>
    <lineage>
        <taxon>Bacteria</taxon>
        <taxon>Pseudomonadati</taxon>
        <taxon>Pseudomonadota</taxon>
        <taxon>Alphaproteobacteria</taxon>
        <taxon>Hyphomicrobiales</taxon>
        <taxon>Rhizobiaceae</taxon>
        <taxon>Sinorhizobium/Ensifer group</taxon>
        <taxon>Ensifer</taxon>
    </lineage>
</organism>
<dbReference type="PANTHER" id="PTHR35271:SF1">
    <property type="entry name" value="ABC TRANSPORTER, SUBSTRATE-BINDING LIPOPROTEIN"/>
    <property type="match status" value="1"/>
</dbReference>
<evidence type="ECO:0000313" key="3">
    <source>
        <dbReference type="Proteomes" id="UP001055460"/>
    </source>
</evidence>
<dbReference type="Gene3D" id="3.40.50.2300">
    <property type="match status" value="2"/>
</dbReference>
<dbReference type="AlphaFoldDB" id="A0A9Q8YGE6"/>
<dbReference type="Proteomes" id="UP001055460">
    <property type="component" value="Plasmid pB"/>
</dbReference>
<proteinExistence type="predicted"/>
<reference evidence="2" key="1">
    <citation type="submission" date="2022-06" db="EMBL/GenBank/DDBJ databases">
        <title>Physiological and biochemical characterization and genomic elucidation of a strain of the genus Ensifer adhaerens M8 that combines arsenic oxidation and chromium reduction.</title>
        <authorList>
            <person name="Li X."/>
            <person name="Yu c."/>
        </authorList>
    </citation>
    <scope>NUCLEOTIDE SEQUENCE</scope>
    <source>
        <strain evidence="2">M8</strain>
        <plasmid evidence="2">pB</plasmid>
    </source>
</reference>
<evidence type="ECO:0000313" key="2">
    <source>
        <dbReference type="EMBL" id="USJ27657.1"/>
    </source>
</evidence>
<dbReference type="RefSeq" id="WP_252161213.1">
    <property type="nucleotide sequence ID" value="NZ_CP098809.1"/>
</dbReference>
<geneLocation type="plasmid" evidence="2 3">
    <name>pB</name>
</geneLocation>
<dbReference type="CDD" id="cd06325">
    <property type="entry name" value="PBP1_ABC_unchar_transporter"/>
    <property type="match status" value="1"/>
</dbReference>
<protein>
    <submittedName>
        <fullName evidence="2">ABC transporter substrate-binding protein</fullName>
    </submittedName>
</protein>
<dbReference type="Pfam" id="PF04392">
    <property type="entry name" value="ABC_sub_bind"/>
    <property type="match status" value="1"/>
</dbReference>
<feature type="signal peptide" evidence="1">
    <location>
        <begin position="1"/>
        <end position="26"/>
    </location>
</feature>
<dbReference type="InterPro" id="IPR028082">
    <property type="entry name" value="Peripla_BP_I"/>
</dbReference>
<feature type="chain" id="PRO_5040286947" evidence="1">
    <location>
        <begin position="27"/>
        <end position="318"/>
    </location>
</feature>
<sequence length="318" mass="32890">MSRMFLAKTLAGMLLATAGTFQFAHAQTVAVTQFVEHPELDKVRQGALDALKDAGYASAKVVFESAQADIATASQIASRFNSLNPAVIIAIATPSAQMVVNTGTSLPVVFGAVSDPVAAGLVKNLEHPGANVTGTSARPDVGPQLDQIAALTPKVKRIGVLFNPAEVNSKVLVEDFAKQGAARGFEVRTEAVTSSAEVLSATANLVDRVDAIYVPTDSTVVSGLEAAVAQAIEKKLPLYTADTNGINRGALAAIGYDYYEVGRDTGTIAARILAGEMPGDIAVVPATKSSQLFNAATAKAIGITIPQNLLDQASAVIE</sequence>
<dbReference type="SUPFAM" id="SSF53822">
    <property type="entry name" value="Periplasmic binding protein-like I"/>
    <property type="match status" value="1"/>
</dbReference>
<dbReference type="EMBL" id="CP098809">
    <property type="protein sequence ID" value="USJ27657.1"/>
    <property type="molecule type" value="Genomic_DNA"/>
</dbReference>